<reference evidence="3 4" key="1">
    <citation type="submission" date="2019-04" db="EMBL/GenBank/DDBJ databases">
        <authorList>
            <consortium name="Wellcome Sanger Institute Data Sharing"/>
        </authorList>
    </citation>
    <scope>NUCLEOTIDE SEQUENCE [LARGE SCALE GENOMIC DNA]</scope>
</reference>
<dbReference type="InterPro" id="IPR031518">
    <property type="entry name" value="DUF4693"/>
</dbReference>
<organism evidence="3 4">
    <name type="scientific">Scleropages formosus</name>
    <name type="common">Asian bonytongue</name>
    <name type="synonym">Osteoglossum formosum</name>
    <dbReference type="NCBI Taxonomy" id="113540"/>
    <lineage>
        <taxon>Eukaryota</taxon>
        <taxon>Metazoa</taxon>
        <taxon>Chordata</taxon>
        <taxon>Craniata</taxon>
        <taxon>Vertebrata</taxon>
        <taxon>Euteleostomi</taxon>
        <taxon>Actinopterygii</taxon>
        <taxon>Neopterygii</taxon>
        <taxon>Teleostei</taxon>
        <taxon>Osteoglossocephala</taxon>
        <taxon>Osteoglossomorpha</taxon>
        <taxon>Osteoglossiformes</taxon>
        <taxon>Osteoglossidae</taxon>
        <taxon>Scleropages</taxon>
    </lineage>
</organism>
<accession>A0A8C9RKJ3</accession>
<feature type="region of interest" description="Disordered" evidence="2">
    <location>
        <begin position="176"/>
        <end position="198"/>
    </location>
</feature>
<feature type="compositionally biased region" description="Acidic residues" evidence="2">
    <location>
        <begin position="59"/>
        <end position="69"/>
    </location>
</feature>
<feature type="region of interest" description="Disordered" evidence="2">
    <location>
        <begin position="34"/>
        <end position="69"/>
    </location>
</feature>
<feature type="coiled-coil region" evidence="1">
    <location>
        <begin position="353"/>
        <end position="380"/>
    </location>
</feature>
<dbReference type="PANTHER" id="PTHR14870">
    <property type="entry name" value="TUBULIN EPSILON AND DELTA COMPLEX PROTEIN 2"/>
    <property type="match status" value="1"/>
</dbReference>
<evidence type="ECO:0000313" key="4">
    <source>
        <dbReference type="Proteomes" id="UP000694397"/>
    </source>
</evidence>
<feature type="compositionally biased region" description="Basic and acidic residues" evidence="2">
    <location>
        <begin position="34"/>
        <end position="58"/>
    </location>
</feature>
<sequence>MLASTRAVNEAIALCEQEELRISESIQRWKEILRSMRRPQGDPPREDVKTVTEGSDAHAEEEEEDEEVELLQRALEKALLVRSTSGAAKGTASVDRESRDGKGRNRATGRNHPTGQLVHKRPSVSQKDWNRGSRSNAVSVATGKGKEAARCCTVTGRAAAGRASIAAQTRVTEQRGERQLCSSENNKRPVSAPAAGNRCRRQMDLRRSLVARDLGRVATTCQPLSKDPVSVAGGKRTAPGDNEQSSPKDDVPPCQFLVAWRAQSAKRNRLWDKVLSRIADPVAEKSHFTERLQSTFPIMWPRGSPVDTRTEVEQLARFCRVLTHCYQNEVQAVRVGQLPDVGWERNYESLLMLEGLEKLVADLLQKVEQLKKESAAWNRLWSPASCALRRRWPWGDPSSLPLCPILTYTSEAELKELEGLRLRVALLEQEVQLHQVFSETLHLCLTSRLFSKDCPSPTVLRSLYSLLGEGGLQFPALVLDTEPD</sequence>
<dbReference type="PANTHER" id="PTHR14870:SF1">
    <property type="entry name" value="TUBULIN EPSILON AND DELTA COMPLEX PROTEIN 2"/>
    <property type="match status" value="1"/>
</dbReference>
<dbReference type="Ensembl" id="ENSSFOT00015015732.2">
    <property type="protein sequence ID" value="ENSSFOP00015015550.1"/>
    <property type="gene ID" value="ENSSFOG00015010051.2"/>
</dbReference>
<reference evidence="3" key="3">
    <citation type="submission" date="2025-09" db="UniProtKB">
        <authorList>
            <consortium name="Ensembl"/>
        </authorList>
    </citation>
    <scope>IDENTIFICATION</scope>
</reference>
<feature type="region of interest" description="Disordered" evidence="2">
    <location>
        <begin position="83"/>
        <end position="141"/>
    </location>
</feature>
<feature type="region of interest" description="Disordered" evidence="2">
    <location>
        <begin position="224"/>
        <end position="250"/>
    </location>
</feature>
<reference evidence="3" key="2">
    <citation type="submission" date="2025-08" db="UniProtKB">
        <authorList>
            <consortium name="Ensembl"/>
        </authorList>
    </citation>
    <scope>IDENTIFICATION</scope>
</reference>
<evidence type="ECO:0000256" key="2">
    <source>
        <dbReference type="SAM" id="MobiDB-lite"/>
    </source>
</evidence>
<protein>
    <recommendedName>
        <fullName evidence="5">Tubulin epsilon and delta complex protein 2-like</fullName>
    </recommendedName>
</protein>
<feature type="compositionally biased region" description="Polar residues" evidence="2">
    <location>
        <begin position="123"/>
        <end position="139"/>
    </location>
</feature>
<dbReference type="AlphaFoldDB" id="A0A8C9RKJ3"/>
<evidence type="ECO:0000256" key="1">
    <source>
        <dbReference type="SAM" id="Coils"/>
    </source>
</evidence>
<keyword evidence="1" id="KW-0175">Coiled coil</keyword>
<name>A0A8C9RKJ3_SCLFO</name>
<dbReference type="Pfam" id="PF15764">
    <property type="entry name" value="DUF4693"/>
    <property type="match status" value="1"/>
</dbReference>
<dbReference type="OrthoDB" id="9939072at2759"/>
<dbReference type="Proteomes" id="UP000694397">
    <property type="component" value="Chromosome 3"/>
</dbReference>
<proteinExistence type="predicted"/>
<feature type="compositionally biased region" description="Basic and acidic residues" evidence="2">
    <location>
        <begin position="94"/>
        <end position="103"/>
    </location>
</feature>
<keyword evidence="4" id="KW-1185">Reference proteome</keyword>
<evidence type="ECO:0008006" key="5">
    <source>
        <dbReference type="Google" id="ProtNLM"/>
    </source>
</evidence>
<dbReference type="GeneTree" id="ENSGT00390000011149"/>
<evidence type="ECO:0000313" key="3">
    <source>
        <dbReference type="Ensembl" id="ENSSFOP00015015550.1"/>
    </source>
</evidence>